<feature type="signal peptide" evidence="5">
    <location>
        <begin position="1"/>
        <end position="24"/>
    </location>
</feature>
<dbReference type="GO" id="GO:0015871">
    <property type="term" value="P:choline transport"/>
    <property type="evidence" value="ECO:0007669"/>
    <property type="project" value="TreeGrafter"/>
</dbReference>
<dbReference type="Pfam" id="PF04069">
    <property type="entry name" value="OpuAC"/>
    <property type="match status" value="1"/>
</dbReference>
<dbReference type="Gene3D" id="3.40.190.10">
    <property type="entry name" value="Periplasmic binding protein-like II"/>
    <property type="match status" value="1"/>
</dbReference>
<organism evidence="7 8">
    <name type="scientific">Enteractinococcus helveticum</name>
    <dbReference type="NCBI Taxonomy" id="1837282"/>
    <lineage>
        <taxon>Bacteria</taxon>
        <taxon>Bacillati</taxon>
        <taxon>Actinomycetota</taxon>
        <taxon>Actinomycetes</taxon>
        <taxon>Micrococcales</taxon>
        <taxon>Micrococcaceae</taxon>
    </lineage>
</organism>
<dbReference type="PANTHER" id="PTHR47737">
    <property type="entry name" value="GLYCINE BETAINE/PROLINE BETAINE TRANSPORT SYSTEM PERMEASE PROTEIN PROW"/>
    <property type="match status" value="1"/>
</dbReference>
<dbReference type="SUPFAM" id="SSF53850">
    <property type="entry name" value="Periplasmic binding protein-like II"/>
    <property type="match status" value="1"/>
</dbReference>
<dbReference type="RefSeq" id="WP_043055498.1">
    <property type="nucleotide sequence ID" value="NZ_LXEY01000111.1"/>
</dbReference>
<dbReference type="PANTHER" id="PTHR47737:SF1">
    <property type="entry name" value="GLYCINE BETAINE_PROLINE BETAINE TRANSPORT SYSTEM PERMEASE PROTEIN PROW"/>
    <property type="match status" value="1"/>
</dbReference>
<dbReference type="EMBL" id="LXEY01000111">
    <property type="protein sequence ID" value="OAV52165.1"/>
    <property type="molecule type" value="Genomic_DNA"/>
</dbReference>
<dbReference type="Gene3D" id="3.40.190.100">
    <property type="entry name" value="Glycine betaine-binding periplasmic protein, domain 2"/>
    <property type="match status" value="1"/>
</dbReference>
<dbReference type="PROSITE" id="PS51257">
    <property type="entry name" value="PROKAR_LIPOPROTEIN"/>
    <property type="match status" value="1"/>
</dbReference>
<dbReference type="AlphaFoldDB" id="A0A1B7LVB0"/>
<feature type="chain" id="PRO_5038463376" description="ABC-type glycine betaine transport system substrate-binding domain-containing protein" evidence="5">
    <location>
        <begin position="25"/>
        <end position="307"/>
    </location>
</feature>
<evidence type="ECO:0000256" key="4">
    <source>
        <dbReference type="ARBA" id="ARBA00023136"/>
    </source>
</evidence>
<comment type="caution">
    <text evidence="7">The sequence shown here is derived from an EMBL/GenBank/DDBJ whole genome shotgun (WGS) entry which is preliminary data.</text>
</comment>
<evidence type="ECO:0000256" key="5">
    <source>
        <dbReference type="SAM" id="SignalP"/>
    </source>
</evidence>
<keyword evidence="5" id="KW-0732">Signal</keyword>
<name>A0A1B7LVB0_9MICC</name>
<proteinExistence type="predicted"/>
<dbReference type="CDD" id="cd13639">
    <property type="entry name" value="PBP2_OpuAC_like"/>
    <property type="match status" value="1"/>
</dbReference>
<keyword evidence="8" id="KW-1185">Reference proteome</keyword>
<evidence type="ECO:0000313" key="8">
    <source>
        <dbReference type="Proteomes" id="UP000078292"/>
    </source>
</evidence>
<evidence type="ECO:0000256" key="2">
    <source>
        <dbReference type="ARBA" id="ARBA00022448"/>
    </source>
</evidence>
<dbReference type="STRING" id="1837282.A6F49_01210"/>
<dbReference type="GO" id="GO:0015226">
    <property type="term" value="F:carnitine transmembrane transporter activity"/>
    <property type="evidence" value="ECO:0007669"/>
    <property type="project" value="TreeGrafter"/>
</dbReference>
<keyword evidence="4" id="KW-0472">Membrane</keyword>
<comment type="subcellular location">
    <subcellularLocation>
        <location evidence="1">Cell membrane</location>
    </subcellularLocation>
</comment>
<gene>
    <name evidence="7" type="ORF">A6F49_01210</name>
</gene>
<evidence type="ECO:0000256" key="3">
    <source>
        <dbReference type="ARBA" id="ARBA00022475"/>
    </source>
</evidence>
<protein>
    <recommendedName>
        <fullName evidence="6">ABC-type glycine betaine transport system substrate-binding domain-containing protein</fullName>
    </recommendedName>
</protein>
<evidence type="ECO:0000256" key="1">
    <source>
        <dbReference type="ARBA" id="ARBA00004236"/>
    </source>
</evidence>
<dbReference type="Proteomes" id="UP000078292">
    <property type="component" value="Unassembled WGS sequence"/>
</dbReference>
<keyword evidence="3" id="KW-1003">Cell membrane</keyword>
<dbReference type="GO" id="GO:0005275">
    <property type="term" value="F:amine transmembrane transporter activity"/>
    <property type="evidence" value="ECO:0007669"/>
    <property type="project" value="TreeGrafter"/>
</dbReference>
<evidence type="ECO:0000259" key="6">
    <source>
        <dbReference type="Pfam" id="PF04069"/>
    </source>
</evidence>
<sequence length="307" mass="34007">MKTKSVKRPFQLAAVVAAGSLALAGCNGDDTADTTQGGGEDRGEISVVAIPGWTDQTGMAHLYEYVLEENGYTVEVQNLGDMAPAFTAVAQGDVDLFGSTWPERTHDVYWEEHGDNLEDLGVWYDDAKLFLAVPEYSEITSIEDLPEHAEALDGQIMGIEPGAGLSRITEDEVIPHYGLEQDFELQLSSTSAMLGDLERAMNNEEEIVVTLWTPFWATVNFDVRQLEDRDNIYGEPEGLHTLGRAGFTEEFPEVANMIENFSLTDEQFADLENTMVNEFDDDDQGAVHAWLEENPDIVEQMSADLNE</sequence>
<evidence type="ECO:0000313" key="7">
    <source>
        <dbReference type="EMBL" id="OAV52165.1"/>
    </source>
</evidence>
<dbReference type="GO" id="GO:0043190">
    <property type="term" value="C:ATP-binding cassette (ABC) transporter complex"/>
    <property type="evidence" value="ECO:0007669"/>
    <property type="project" value="InterPro"/>
</dbReference>
<dbReference type="InterPro" id="IPR007210">
    <property type="entry name" value="ABC_Gly_betaine_transp_sub-bd"/>
</dbReference>
<reference evidence="7 8" key="1">
    <citation type="submission" date="2016-04" db="EMBL/GenBank/DDBJ databases">
        <title>First whole genome shotgun sequence of the bacterium Enteractinococcus sp. strain UASWS1574.</title>
        <authorList>
            <person name="Crovadore J."/>
            <person name="Chablais R."/>
            <person name="Lefort F."/>
        </authorList>
    </citation>
    <scope>NUCLEOTIDE SEQUENCE [LARGE SCALE GENOMIC DNA]</scope>
    <source>
        <strain evidence="7 8">UASWS1574</strain>
    </source>
</reference>
<accession>A0A1B7LVB0</accession>
<dbReference type="GO" id="GO:0031460">
    <property type="term" value="P:glycine betaine transport"/>
    <property type="evidence" value="ECO:0007669"/>
    <property type="project" value="TreeGrafter"/>
</dbReference>
<dbReference type="OrthoDB" id="9787902at2"/>
<feature type="domain" description="ABC-type glycine betaine transport system substrate-binding" evidence="6">
    <location>
        <begin position="47"/>
        <end position="293"/>
    </location>
</feature>
<keyword evidence="2" id="KW-0813">Transport</keyword>